<dbReference type="InterPro" id="IPR023186">
    <property type="entry name" value="IUNH"/>
</dbReference>
<proteinExistence type="predicted"/>
<evidence type="ECO:0000313" key="5">
    <source>
        <dbReference type="Proteomes" id="UP000037146"/>
    </source>
</evidence>
<sequence>MTELKKVLIDCDPGMDDSLAIIVACKSEALDVKAITTVSGNYHVDVTQVNARKTLELLNRTDIPVARGMAKPIVRDLASDPFTHGEDGQADANLPDPTMELADQHAVDLIIDTVKKYPNELYIAALAPLTNIAMAFLKSPEIIPMIKGIYAIAGAFGLNKYSSANATGDNPQSEWNVYVDPEAADIVFKSGVPLTAIGLDVATHFDVNFSEQHLLTLESAKTKEADFLLNMINFVNNRGFESYCVLIDSMAIGAIIDESIIKTLKGKVGIETKGEITLGMTVLDTRHHHTWNDLPEVNIAYEANYEKFLGIVIDAVLK</sequence>
<dbReference type="EMBL" id="LFZW01000001">
    <property type="protein sequence ID" value="KMY50962.1"/>
    <property type="molecule type" value="Genomic_DNA"/>
</dbReference>
<dbReference type="Proteomes" id="UP000037146">
    <property type="component" value="Unassembled WGS sequence"/>
</dbReference>
<evidence type="ECO:0000259" key="3">
    <source>
        <dbReference type="Pfam" id="PF01156"/>
    </source>
</evidence>
<dbReference type="SUPFAM" id="SSF53590">
    <property type="entry name" value="Nucleoside hydrolase"/>
    <property type="match status" value="1"/>
</dbReference>
<comment type="caution">
    <text evidence="4">The sequence shown here is derived from an EMBL/GenBank/DDBJ whole genome shotgun (WGS) entry which is preliminary data.</text>
</comment>
<keyword evidence="5" id="KW-1185">Reference proteome</keyword>
<dbReference type="Pfam" id="PF01156">
    <property type="entry name" value="IU_nuc_hydro"/>
    <property type="match status" value="1"/>
</dbReference>
<evidence type="ECO:0000313" key="4">
    <source>
        <dbReference type="EMBL" id="KMY50962.1"/>
    </source>
</evidence>
<dbReference type="GO" id="GO:0005829">
    <property type="term" value="C:cytosol"/>
    <property type="evidence" value="ECO:0007669"/>
    <property type="project" value="TreeGrafter"/>
</dbReference>
<evidence type="ECO:0000256" key="1">
    <source>
        <dbReference type="ARBA" id="ARBA00022801"/>
    </source>
</evidence>
<keyword evidence="1 4" id="KW-0378">Hydrolase</keyword>
<dbReference type="InterPro" id="IPR001910">
    <property type="entry name" value="Inosine/uridine_hydrolase_dom"/>
</dbReference>
<gene>
    <name evidence="4" type="ORF">AC625_16690</name>
</gene>
<name>A0A0K9GXI0_9BACI</name>
<accession>A0A0K9GXI0</accession>
<dbReference type="PANTHER" id="PTHR12304:SF4">
    <property type="entry name" value="URIDINE NUCLEOSIDASE"/>
    <property type="match status" value="1"/>
</dbReference>
<dbReference type="STRING" id="1679170.AC625_16690"/>
<dbReference type="RefSeq" id="WP_049682311.1">
    <property type="nucleotide sequence ID" value="NZ_LFZW01000001.1"/>
</dbReference>
<organism evidence="4 5">
    <name type="scientific">Peribacillus loiseleuriae</name>
    <dbReference type="NCBI Taxonomy" id="1679170"/>
    <lineage>
        <taxon>Bacteria</taxon>
        <taxon>Bacillati</taxon>
        <taxon>Bacillota</taxon>
        <taxon>Bacilli</taxon>
        <taxon>Bacillales</taxon>
        <taxon>Bacillaceae</taxon>
        <taxon>Peribacillus</taxon>
    </lineage>
</organism>
<feature type="domain" description="Inosine/uridine-preferring nucleoside hydrolase" evidence="3">
    <location>
        <begin position="7"/>
        <end position="309"/>
    </location>
</feature>
<keyword evidence="2" id="KW-0326">Glycosidase</keyword>
<dbReference type="AlphaFoldDB" id="A0A0K9GXI0"/>
<reference evidence="5" key="1">
    <citation type="submission" date="2015-07" db="EMBL/GenBank/DDBJ databases">
        <title>Genome sequencing project for genomic taxonomy and phylogenomics of Bacillus-like bacteria.</title>
        <authorList>
            <person name="Liu B."/>
            <person name="Wang J."/>
            <person name="Zhu Y."/>
            <person name="Liu G."/>
            <person name="Chen Q."/>
            <person name="Chen Z."/>
            <person name="Lan J."/>
            <person name="Che J."/>
            <person name="Ge C."/>
            <person name="Shi H."/>
            <person name="Pan Z."/>
            <person name="Liu X."/>
        </authorList>
    </citation>
    <scope>NUCLEOTIDE SEQUENCE [LARGE SCALE GENOMIC DNA]</scope>
    <source>
        <strain evidence="5">FJAT-27997</strain>
    </source>
</reference>
<protein>
    <submittedName>
        <fullName evidence="4">Hydrolase</fullName>
    </submittedName>
</protein>
<dbReference type="GO" id="GO:0006152">
    <property type="term" value="P:purine nucleoside catabolic process"/>
    <property type="evidence" value="ECO:0007669"/>
    <property type="project" value="TreeGrafter"/>
</dbReference>
<dbReference type="PANTHER" id="PTHR12304">
    <property type="entry name" value="INOSINE-URIDINE PREFERRING NUCLEOSIDE HYDROLASE"/>
    <property type="match status" value="1"/>
</dbReference>
<evidence type="ECO:0000256" key="2">
    <source>
        <dbReference type="ARBA" id="ARBA00023295"/>
    </source>
</evidence>
<dbReference type="PATRIC" id="fig|1679170.3.peg.3792"/>
<dbReference type="OrthoDB" id="9797882at2"/>
<dbReference type="InterPro" id="IPR036452">
    <property type="entry name" value="Ribo_hydro-like"/>
</dbReference>
<dbReference type="Gene3D" id="3.90.245.10">
    <property type="entry name" value="Ribonucleoside hydrolase-like"/>
    <property type="match status" value="1"/>
</dbReference>
<dbReference type="GO" id="GO:0008477">
    <property type="term" value="F:purine nucleosidase activity"/>
    <property type="evidence" value="ECO:0007669"/>
    <property type="project" value="TreeGrafter"/>
</dbReference>